<keyword evidence="10" id="KW-0645">Protease</keyword>
<feature type="transmembrane region" description="Helical" evidence="8">
    <location>
        <begin position="234"/>
        <end position="254"/>
    </location>
</feature>
<evidence type="ECO:0000256" key="3">
    <source>
        <dbReference type="ARBA" id="ARBA00022692"/>
    </source>
</evidence>
<dbReference type="Gene3D" id="1.25.40.10">
    <property type="entry name" value="Tetratricopeptide repeat domain"/>
    <property type="match status" value="2"/>
</dbReference>
<dbReference type="PANTHER" id="PTHR43731">
    <property type="entry name" value="RHOMBOID PROTEASE"/>
    <property type="match status" value="1"/>
</dbReference>
<reference evidence="10" key="1">
    <citation type="submission" date="2020-09" db="EMBL/GenBank/DDBJ databases">
        <title>A novel bacterium of genus Bacillus, isolated from South China Sea.</title>
        <authorList>
            <person name="Huang H."/>
            <person name="Mo K."/>
            <person name="Hu Y."/>
        </authorList>
    </citation>
    <scope>NUCLEOTIDE SEQUENCE</scope>
    <source>
        <strain evidence="10">IB182487</strain>
    </source>
</reference>
<proteinExistence type="inferred from homology"/>
<dbReference type="PROSITE" id="PS50005">
    <property type="entry name" value="TPR"/>
    <property type="match status" value="1"/>
</dbReference>
<name>A0A926NDK5_9BACI</name>
<feature type="domain" description="Peptidase S54 rhomboid" evidence="9">
    <location>
        <begin position="225"/>
        <end position="358"/>
    </location>
</feature>
<dbReference type="InterPro" id="IPR022764">
    <property type="entry name" value="Peptidase_S54_rhomboid_dom"/>
</dbReference>
<dbReference type="SUPFAM" id="SSF48452">
    <property type="entry name" value="TPR-like"/>
    <property type="match status" value="1"/>
</dbReference>
<gene>
    <name evidence="10" type="ORF">IC621_01465</name>
</gene>
<keyword evidence="5 8" id="KW-1133">Transmembrane helix</keyword>
<dbReference type="Proteomes" id="UP000626844">
    <property type="component" value="Unassembled WGS sequence"/>
</dbReference>
<feature type="transmembrane region" description="Helical" evidence="8">
    <location>
        <begin position="290"/>
        <end position="306"/>
    </location>
</feature>
<dbReference type="InterPro" id="IPR035952">
    <property type="entry name" value="Rhomboid-like_sf"/>
</dbReference>
<accession>A0A926NDK5</accession>
<evidence type="ECO:0000256" key="8">
    <source>
        <dbReference type="SAM" id="Phobius"/>
    </source>
</evidence>
<keyword evidence="11" id="KW-1185">Reference proteome</keyword>
<dbReference type="GO" id="GO:0004252">
    <property type="term" value="F:serine-type endopeptidase activity"/>
    <property type="evidence" value="ECO:0007669"/>
    <property type="project" value="InterPro"/>
</dbReference>
<evidence type="ECO:0000256" key="1">
    <source>
        <dbReference type="ARBA" id="ARBA00004141"/>
    </source>
</evidence>
<dbReference type="PANTHER" id="PTHR43731:SF14">
    <property type="entry name" value="PRESENILIN-ASSOCIATED RHOMBOID-LIKE PROTEIN, MITOCHONDRIAL"/>
    <property type="match status" value="1"/>
</dbReference>
<organism evidence="10 11">
    <name type="scientific">Metabacillus arenae</name>
    <dbReference type="NCBI Taxonomy" id="2771434"/>
    <lineage>
        <taxon>Bacteria</taxon>
        <taxon>Bacillati</taxon>
        <taxon>Bacillota</taxon>
        <taxon>Bacilli</taxon>
        <taxon>Bacillales</taxon>
        <taxon>Bacillaceae</taxon>
        <taxon>Metabacillus</taxon>
    </lineage>
</organism>
<comment type="subcellular location">
    <subcellularLocation>
        <location evidence="1">Membrane</location>
        <topology evidence="1">Multi-pass membrane protein</topology>
    </subcellularLocation>
</comment>
<dbReference type="SMART" id="SM00028">
    <property type="entry name" value="TPR"/>
    <property type="match status" value="3"/>
</dbReference>
<evidence type="ECO:0000313" key="10">
    <source>
        <dbReference type="EMBL" id="MBD1378885.1"/>
    </source>
</evidence>
<dbReference type="Pfam" id="PF13181">
    <property type="entry name" value="TPR_8"/>
    <property type="match status" value="1"/>
</dbReference>
<dbReference type="GO" id="GO:0006508">
    <property type="term" value="P:proteolysis"/>
    <property type="evidence" value="ECO:0007669"/>
    <property type="project" value="UniProtKB-KW"/>
</dbReference>
<dbReference type="RefSeq" id="WP_191154985.1">
    <property type="nucleotide sequence ID" value="NZ_JACXAI010000001.1"/>
</dbReference>
<evidence type="ECO:0000256" key="6">
    <source>
        <dbReference type="ARBA" id="ARBA00023136"/>
    </source>
</evidence>
<dbReference type="AlphaFoldDB" id="A0A926NDK5"/>
<dbReference type="EMBL" id="JACXAI010000001">
    <property type="protein sequence ID" value="MBD1378885.1"/>
    <property type="molecule type" value="Genomic_DNA"/>
</dbReference>
<comment type="similarity">
    <text evidence="2">Belongs to the peptidase S54 family.</text>
</comment>
<dbReference type="GO" id="GO:0016020">
    <property type="term" value="C:membrane"/>
    <property type="evidence" value="ECO:0007669"/>
    <property type="project" value="UniProtKB-SubCell"/>
</dbReference>
<keyword evidence="6 8" id="KW-0472">Membrane</keyword>
<keyword evidence="3 8" id="KW-0812">Transmembrane</keyword>
<dbReference type="Gene3D" id="1.20.1540.10">
    <property type="entry name" value="Rhomboid-like"/>
    <property type="match status" value="1"/>
</dbReference>
<dbReference type="SUPFAM" id="SSF144091">
    <property type="entry name" value="Rhomboid-like"/>
    <property type="match status" value="1"/>
</dbReference>
<protein>
    <submittedName>
        <fullName evidence="10">Rhomboid family intramembrane serine protease</fullName>
    </submittedName>
</protein>
<feature type="transmembrane region" description="Helical" evidence="8">
    <location>
        <begin position="370"/>
        <end position="388"/>
    </location>
</feature>
<evidence type="ECO:0000256" key="7">
    <source>
        <dbReference type="PROSITE-ProRule" id="PRU00339"/>
    </source>
</evidence>
<keyword evidence="7" id="KW-0802">TPR repeat</keyword>
<dbReference type="InterPro" id="IPR019734">
    <property type="entry name" value="TPR_rpt"/>
</dbReference>
<evidence type="ECO:0000256" key="2">
    <source>
        <dbReference type="ARBA" id="ARBA00009045"/>
    </source>
</evidence>
<feature type="transmembrane region" description="Helical" evidence="8">
    <location>
        <begin position="183"/>
        <end position="203"/>
    </location>
</feature>
<dbReference type="InterPro" id="IPR050925">
    <property type="entry name" value="Rhomboid_protease_S54"/>
</dbReference>
<evidence type="ECO:0000256" key="4">
    <source>
        <dbReference type="ARBA" id="ARBA00022801"/>
    </source>
</evidence>
<evidence type="ECO:0000256" key="5">
    <source>
        <dbReference type="ARBA" id="ARBA00022989"/>
    </source>
</evidence>
<dbReference type="InterPro" id="IPR011990">
    <property type="entry name" value="TPR-like_helical_dom_sf"/>
</dbReference>
<evidence type="ECO:0000313" key="11">
    <source>
        <dbReference type="Proteomes" id="UP000626844"/>
    </source>
</evidence>
<sequence length="510" mass="58172">MLLKQEYFFWELIRELIIKHDYQLINLSNDHQEVWLEPVKVKEFQLIRLKRLDIDWSHSLRQDAQSAGQEFEKIRKQTGRRDLNILNVYVTTYLPVDDWHEEFQRPITFNKTVLKTELIASEFQREKLEDLEEYLHVQLAHLLVDQGKDIDYSDIQGLKNEVEQHHSQRVNEERQVFEFGKPIFTYFFIGIQVIMFFLLELFGGSQNTETLVRFGAKYNPLILTGEWWRLITPIFLHIGMIHLFMNTLALLYIGSAVEKIYGSFRFLLIYFIAGIAGSLASFAFSQSVSAGASGAIFGCFGALLFLGIKKPKLFFRTMGSSIIIVIAINLSIGFIVPVVDNAGHIGGLIGGFAAAILVQLPNNSNVSGRLLGLLLTAALFGGLAYFGFSQHVSAYPAVALSRAQELVEQEQFEEAKELLLEASKNEQAPVQIVFLLSYTELQLGEINNAKKNLLTVVERDQTFHQAYFNLHLIYLRENKVDKAEEALDKALEIKPDDELYKSYKTALESA</sequence>
<dbReference type="Pfam" id="PF01694">
    <property type="entry name" value="Rhomboid"/>
    <property type="match status" value="1"/>
</dbReference>
<evidence type="ECO:0000259" key="9">
    <source>
        <dbReference type="Pfam" id="PF01694"/>
    </source>
</evidence>
<feature type="transmembrane region" description="Helical" evidence="8">
    <location>
        <begin position="313"/>
        <end position="336"/>
    </location>
</feature>
<dbReference type="PROSITE" id="PS50293">
    <property type="entry name" value="TPR_REGION"/>
    <property type="match status" value="1"/>
</dbReference>
<feature type="transmembrane region" description="Helical" evidence="8">
    <location>
        <begin position="266"/>
        <end position="284"/>
    </location>
</feature>
<keyword evidence="4" id="KW-0378">Hydrolase</keyword>
<comment type="caution">
    <text evidence="10">The sequence shown here is derived from an EMBL/GenBank/DDBJ whole genome shotgun (WGS) entry which is preliminary data.</text>
</comment>
<feature type="repeat" description="TPR" evidence="7">
    <location>
        <begin position="464"/>
        <end position="497"/>
    </location>
</feature>
<feature type="transmembrane region" description="Helical" evidence="8">
    <location>
        <begin position="342"/>
        <end position="358"/>
    </location>
</feature>